<organism evidence="1 2">
    <name type="scientific">Bartonella silvatica</name>
    <dbReference type="NCBI Taxonomy" id="357760"/>
    <lineage>
        <taxon>Bacteria</taxon>
        <taxon>Pseudomonadati</taxon>
        <taxon>Pseudomonadota</taxon>
        <taxon>Alphaproteobacteria</taxon>
        <taxon>Hyphomicrobiales</taxon>
        <taxon>Bartonellaceae</taxon>
        <taxon>Bartonella</taxon>
    </lineage>
</organism>
<dbReference type="InterPro" id="IPR010642">
    <property type="entry name" value="Invasion_prot_B"/>
</dbReference>
<accession>A0ABV2HGI5</accession>
<name>A0ABV2HGI5_9HYPH</name>
<dbReference type="InterPro" id="IPR038696">
    <property type="entry name" value="IalB_sf"/>
</dbReference>
<keyword evidence="2" id="KW-1185">Reference proteome</keyword>
<reference evidence="1 2" key="1">
    <citation type="submission" date="2024-06" db="EMBL/GenBank/DDBJ databases">
        <title>Genomic Encyclopedia of Type Strains, Phase IV (KMG-IV): sequencing the most valuable type-strain genomes for metagenomic binning, comparative biology and taxonomic classification.</title>
        <authorList>
            <person name="Goeker M."/>
        </authorList>
    </citation>
    <scope>NUCLEOTIDE SEQUENCE [LARGE SCALE GENOMIC DNA]</scope>
    <source>
        <strain evidence="1 2">DSM 23649</strain>
    </source>
</reference>
<evidence type="ECO:0000313" key="2">
    <source>
        <dbReference type="Proteomes" id="UP001549086"/>
    </source>
</evidence>
<gene>
    <name evidence="1" type="ORF">ABID23_000749</name>
</gene>
<dbReference type="Proteomes" id="UP001549086">
    <property type="component" value="Unassembled WGS sequence"/>
</dbReference>
<dbReference type="RefSeq" id="WP_354189393.1">
    <property type="nucleotide sequence ID" value="NZ_JBEPLI010000005.1"/>
</dbReference>
<proteinExistence type="predicted"/>
<dbReference type="Gene3D" id="2.60.40.1880">
    <property type="entry name" value="Invasion associated locus B (IalB) protein"/>
    <property type="match status" value="1"/>
</dbReference>
<protein>
    <submittedName>
        <fullName evidence="1">Invasion protein IalB</fullName>
    </submittedName>
</protein>
<comment type="caution">
    <text evidence="1">The sequence shown here is derived from an EMBL/GenBank/DDBJ whole genome shotgun (WGS) entry which is preliminary data.</text>
</comment>
<dbReference type="EMBL" id="JBEPLI010000005">
    <property type="protein sequence ID" value="MET3589663.1"/>
    <property type="molecule type" value="Genomic_DNA"/>
</dbReference>
<dbReference type="Pfam" id="PF06776">
    <property type="entry name" value="IalB"/>
    <property type="match status" value="1"/>
</dbReference>
<evidence type="ECO:0000313" key="1">
    <source>
        <dbReference type="EMBL" id="MET3589663.1"/>
    </source>
</evidence>
<sequence>MKRIDIIIKKRNIFAYILFTLALMGKGESLANEKNNTYTVHPPQLSIPKGAPGETRRIITQFYYWTLICDEKEKLRQGVCNVTQAVHDQEDNTVFSWSLVSTKSGQAVMLLRTLPNADTKVPIRLFMEGVKEPLLIRYTQCDKFVCLAQFLVKPILNKQIEQNKEVRISYRVKKGKEFSFTLPFKGLSEALYSLQR</sequence>